<evidence type="ECO:0000313" key="4">
    <source>
        <dbReference type="Proteomes" id="UP000004358"/>
    </source>
</evidence>
<dbReference type="PROSITE" id="PS50206">
    <property type="entry name" value="RHODANESE_3"/>
    <property type="match status" value="1"/>
</dbReference>
<dbReference type="PANTHER" id="PTHR45431:SF3">
    <property type="entry name" value="RHODANESE-LIKE DOMAIN-CONTAINING PROTEIN 15, CHLOROPLASTIC"/>
    <property type="match status" value="1"/>
</dbReference>
<dbReference type="InterPro" id="IPR001763">
    <property type="entry name" value="Rhodanese-like_dom"/>
</dbReference>
<organism evidence="3 4">
    <name type="scientific">Blastopirellula marina DSM 3645</name>
    <dbReference type="NCBI Taxonomy" id="314230"/>
    <lineage>
        <taxon>Bacteria</taxon>
        <taxon>Pseudomonadati</taxon>
        <taxon>Planctomycetota</taxon>
        <taxon>Planctomycetia</taxon>
        <taxon>Pirellulales</taxon>
        <taxon>Pirellulaceae</taxon>
        <taxon>Blastopirellula</taxon>
    </lineage>
</organism>
<feature type="transmembrane region" description="Helical" evidence="1">
    <location>
        <begin position="175"/>
        <end position="196"/>
    </location>
</feature>
<dbReference type="Pfam" id="PF00581">
    <property type="entry name" value="Rhodanese"/>
    <property type="match status" value="1"/>
</dbReference>
<evidence type="ECO:0000259" key="2">
    <source>
        <dbReference type="PROSITE" id="PS50206"/>
    </source>
</evidence>
<dbReference type="EMBL" id="AANZ01000002">
    <property type="protein sequence ID" value="EAQ82050.1"/>
    <property type="molecule type" value="Genomic_DNA"/>
</dbReference>
<keyword evidence="1" id="KW-0472">Membrane</keyword>
<dbReference type="InterPro" id="IPR036873">
    <property type="entry name" value="Rhodanese-like_dom_sf"/>
</dbReference>
<comment type="caution">
    <text evidence="3">The sequence shown here is derived from an EMBL/GenBank/DDBJ whole genome shotgun (WGS) entry which is preliminary data.</text>
</comment>
<dbReference type="InterPro" id="IPR052367">
    <property type="entry name" value="Thiosulfate_ST/Rhodanese-like"/>
</dbReference>
<dbReference type="Gene3D" id="6.10.140.1340">
    <property type="match status" value="1"/>
</dbReference>
<dbReference type="PANTHER" id="PTHR45431">
    <property type="entry name" value="RHODANESE-LIKE DOMAIN-CONTAINING PROTEIN 15, CHLOROPLASTIC"/>
    <property type="match status" value="1"/>
</dbReference>
<gene>
    <name evidence="3" type="ORF">DSM3645_00010</name>
</gene>
<dbReference type="InterPro" id="IPR021309">
    <property type="entry name" value="YgaP-like_TM"/>
</dbReference>
<dbReference type="SMART" id="SM00450">
    <property type="entry name" value="RHOD"/>
    <property type="match status" value="1"/>
</dbReference>
<dbReference type="Proteomes" id="UP000004358">
    <property type="component" value="Unassembled WGS sequence"/>
</dbReference>
<reference evidence="3 4" key="1">
    <citation type="submission" date="2006-02" db="EMBL/GenBank/DDBJ databases">
        <authorList>
            <person name="Amann R."/>
            <person name="Ferriera S."/>
            <person name="Johnson J."/>
            <person name="Kravitz S."/>
            <person name="Halpern A."/>
            <person name="Remington K."/>
            <person name="Beeson K."/>
            <person name="Tran B."/>
            <person name="Rogers Y.-H."/>
            <person name="Friedman R."/>
            <person name="Venter J.C."/>
        </authorList>
    </citation>
    <scope>NUCLEOTIDE SEQUENCE [LARGE SCALE GENOMIC DNA]</scope>
    <source>
        <strain evidence="3 4">DSM 3645</strain>
    </source>
</reference>
<accession>A3ZM81</accession>
<dbReference type="CDD" id="cd00158">
    <property type="entry name" value="RHOD"/>
    <property type="match status" value="1"/>
</dbReference>
<feature type="domain" description="Rhodanese" evidence="2">
    <location>
        <begin position="44"/>
        <end position="136"/>
    </location>
</feature>
<keyword evidence="1" id="KW-0812">Transmembrane</keyword>
<protein>
    <recommendedName>
        <fullName evidence="2">Rhodanese domain-containing protein</fullName>
    </recommendedName>
</protein>
<dbReference type="AlphaFoldDB" id="A3ZM81"/>
<evidence type="ECO:0000256" key="1">
    <source>
        <dbReference type="SAM" id="Phobius"/>
    </source>
</evidence>
<evidence type="ECO:0000313" key="3">
    <source>
        <dbReference type="EMBL" id="EAQ82050.1"/>
    </source>
</evidence>
<proteinExistence type="predicted"/>
<keyword evidence="1" id="KW-1133">Transmembrane helix</keyword>
<name>A3ZM81_9BACT</name>
<sequence>MELAEDDRRRRFRSAECNRTREGGFAMSDVKTISPQQLAEREKSGQPIELIDVRTPAEFREVHASSARNTPLESLDAANVVKTRQQSADQPLYVICRSGKRADQACQKFVAAGFTNVVNVEGGTVAWEAANLPVVRGKKAMALERQVRIAAGSLVLLGAVLGLAVHPYFIGISAFVGAGLIFAGVTDTCGMAMILARMPWNQVKDETSASCRVA</sequence>
<feature type="transmembrane region" description="Helical" evidence="1">
    <location>
        <begin position="149"/>
        <end position="169"/>
    </location>
</feature>
<dbReference type="HOGENOM" id="CLU_107126_0_0_0"/>
<dbReference type="STRING" id="314230.DSM3645_00010"/>
<dbReference type="Pfam" id="PF11127">
    <property type="entry name" value="YgaP-like_TM"/>
    <property type="match status" value="1"/>
</dbReference>
<dbReference type="SUPFAM" id="SSF52821">
    <property type="entry name" value="Rhodanese/Cell cycle control phosphatase"/>
    <property type="match status" value="1"/>
</dbReference>
<dbReference type="Gene3D" id="3.40.250.10">
    <property type="entry name" value="Rhodanese-like domain"/>
    <property type="match status" value="1"/>
</dbReference>